<dbReference type="Proteomes" id="UP000078284">
    <property type="component" value="Chromosome 2"/>
</dbReference>
<evidence type="ECO:0000313" key="3">
    <source>
        <dbReference type="Proteomes" id="UP000078284"/>
    </source>
</evidence>
<reference evidence="3" key="1">
    <citation type="journal article" date="2016" name="Proc. Natl. Acad. Sci. U.S.A.">
        <title>Chromosome-level assembly of Arabidopsis thaliana Ler reveals the extent of translocation and inversion polymorphisms.</title>
        <authorList>
            <person name="Zapata L."/>
            <person name="Ding J."/>
            <person name="Willing E.M."/>
            <person name="Hartwig B."/>
            <person name="Bezdan D."/>
            <person name="Jiao W.B."/>
            <person name="Patel V."/>
            <person name="Velikkakam James G."/>
            <person name="Koornneef M."/>
            <person name="Ossowski S."/>
            <person name="Schneeberger K."/>
        </authorList>
    </citation>
    <scope>NUCLEOTIDE SEQUENCE [LARGE SCALE GENOMIC DNA]</scope>
    <source>
        <strain evidence="3">cv. Landsberg erecta</strain>
    </source>
</reference>
<feature type="domain" description="MULE transposase N-terminal all-beta" evidence="1">
    <location>
        <begin position="47"/>
        <end position="119"/>
    </location>
</feature>
<evidence type="ECO:0000259" key="1">
    <source>
        <dbReference type="Pfam" id="PF10532"/>
    </source>
</evidence>
<organism evidence="2 3">
    <name type="scientific">Arabidopsis thaliana</name>
    <name type="common">Mouse-ear cress</name>
    <dbReference type="NCBI Taxonomy" id="3702"/>
    <lineage>
        <taxon>Eukaryota</taxon>
        <taxon>Viridiplantae</taxon>
        <taxon>Streptophyta</taxon>
        <taxon>Embryophyta</taxon>
        <taxon>Tracheophyta</taxon>
        <taxon>Spermatophyta</taxon>
        <taxon>Magnoliopsida</taxon>
        <taxon>eudicotyledons</taxon>
        <taxon>Gunneridae</taxon>
        <taxon>Pentapetalae</taxon>
        <taxon>rosids</taxon>
        <taxon>malvids</taxon>
        <taxon>Brassicales</taxon>
        <taxon>Brassicaceae</taxon>
        <taxon>Camelineae</taxon>
        <taxon>Arabidopsis</taxon>
    </lineage>
</organism>
<dbReference type="EMBL" id="LUHQ01000002">
    <property type="protein sequence ID" value="OAP11055.1"/>
    <property type="molecule type" value="Genomic_DNA"/>
</dbReference>
<dbReference type="AlphaFoldDB" id="A0A178W0L4"/>
<dbReference type="InterPro" id="IPR018290">
    <property type="entry name" value="MULE_transposase_N"/>
</dbReference>
<sequence length="126" mass="14433">MMENIIIYFKWKGRIYSLMMNTSEDKITLSMLEGRICTKLGLDESRNNCRYVSNVDVITPSELPEQLSRVELLNKSYVGKKYAKLDSNEDEMRDDAAIVMGECEEQGKELNEAIVEVDDTQDPEIG</sequence>
<evidence type="ECO:0000313" key="2">
    <source>
        <dbReference type="EMBL" id="OAP11055.1"/>
    </source>
</evidence>
<gene>
    <name evidence="2" type="ordered locus">AXX17_At2g07710</name>
</gene>
<protein>
    <recommendedName>
        <fullName evidence="1">MULE transposase N-terminal all-beta domain-containing protein</fullName>
    </recommendedName>
</protein>
<accession>A0A178W0L4</accession>
<proteinExistence type="predicted"/>
<comment type="caution">
    <text evidence="2">The sequence shown here is derived from an EMBL/GenBank/DDBJ whole genome shotgun (WGS) entry which is preliminary data.</text>
</comment>
<dbReference type="Pfam" id="PF10532">
    <property type="entry name" value="Plant_all_beta"/>
    <property type="match status" value="1"/>
</dbReference>
<name>A0A178W0L4_ARATH</name>